<evidence type="ECO:0000313" key="3">
    <source>
        <dbReference type="Proteomes" id="UP000674425"/>
    </source>
</evidence>
<evidence type="ECO:0000256" key="1">
    <source>
        <dbReference type="SAM" id="MobiDB-lite"/>
    </source>
</evidence>
<dbReference type="Proteomes" id="UP000674425">
    <property type="component" value="Unassembled WGS sequence"/>
</dbReference>
<proteinExistence type="predicted"/>
<accession>A0ABM8SPE9</accession>
<reference evidence="2 3" key="1">
    <citation type="submission" date="2021-02" db="EMBL/GenBank/DDBJ databases">
        <authorList>
            <person name="Vanwijnsberghe S."/>
        </authorList>
    </citation>
    <scope>NUCLEOTIDE SEQUENCE [LARGE SCALE GENOMIC DNA]</scope>
    <source>
        <strain evidence="2 3">R-69658</strain>
    </source>
</reference>
<protein>
    <submittedName>
        <fullName evidence="2">Uncharacterized protein</fullName>
    </submittedName>
</protein>
<name>A0ABM8SPE9_9BURK</name>
<feature type="region of interest" description="Disordered" evidence="1">
    <location>
        <begin position="1"/>
        <end position="22"/>
    </location>
</feature>
<sequence>MQQETPTLVSREPWWETPPRPGQDELTCKWGWLEVWSNGAFRFDTSSRPTDDEIRMRKGCHLPHA</sequence>
<keyword evidence="3" id="KW-1185">Reference proteome</keyword>
<comment type="caution">
    <text evidence="2">The sequence shown here is derived from an EMBL/GenBank/DDBJ whole genome shotgun (WGS) entry which is preliminary data.</text>
</comment>
<organism evidence="2 3">
    <name type="scientific">Paraburkholderia aspalathi</name>
    <dbReference type="NCBI Taxonomy" id="1324617"/>
    <lineage>
        <taxon>Bacteria</taxon>
        <taxon>Pseudomonadati</taxon>
        <taxon>Pseudomonadota</taxon>
        <taxon>Betaproteobacteria</taxon>
        <taxon>Burkholderiales</taxon>
        <taxon>Burkholderiaceae</taxon>
        <taxon>Paraburkholderia</taxon>
    </lineage>
</organism>
<evidence type="ECO:0000313" key="2">
    <source>
        <dbReference type="EMBL" id="CAE6824011.1"/>
    </source>
</evidence>
<gene>
    <name evidence="2" type="ORF">R69658_05984</name>
</gene>
<dbReference type="EMBL" id="CAJNAU010000076">
    <property type="protein sequence ID" value="CAE6824011.1"/>
    <property type="molecule type" value="Genomic_DNA"/>
</dbReference>